<dbReference type="SUPFAM" id="SSF53448">
    <property type="entry name" value="Nucleotide-diphospho-sugar transferases"/>
    <property type="match status" value="1"/>
</dbReference>
<dbReference type="EnsemblProtists" id="EKX34145">
    <property type="protein sequence ID" value="EKX34145"/>
    <property type="gene ID" value="GUITHDRAFT_119639"/>
</dbReference>
<dbReference type="HOGENOM" id="CLU_889787_0_0_1"/>
<dbReference type="PANTHER" id="PTHR11183">
    <property type="entry name" value="GLYCOGENIN SUBFAMILY MEMBER"/>
    <property type="match status" value="1"/>
</dbReference>
<evidence type="ECO:0000313" key="3">
    <source>
        <dbReference type="EnsemblProtists" id="EKX34145"/>
    </source>
</evidence>
<keyword evidence="1" id="KW-0472">Membrane</keyword>
<organism evidence="2">
    <name type="scientific">Guillardia theta (strain CCMP2712)</name>
    <name type="common">Cryptophyte</name>
    <dbReference type="NCBI Taxonomy" id="905079"/>
    <lineage>
        <taxon>Eukaryota</taxon>
        <taxon>Cryptophyceae</taxon>
        <taxon>Pyrenomonadales</taxon>
        <taxon>Geminigeraceae</taxon>
        <taxon>Guillardia</taxon>
    </lineage>
</organism>
<evidence type="ECO:0000313" key="4">
    <source>
        <dbReference type="Proteomes" id="UP000011087"/>
    </source>
</evidence>
<dbReference type="Gene3D" id="3.90.550.10">
    <property type="entry name" value="Spore Coat Polysaccharide Biosynthesis Protein SpsA, Chain A"/>
    <property type="match status" value="1"/>
</dbReference>
<reference evidence="2 4" key="1">
    <citation type="journal article" date="2012" name="Nature">
        <title>Algal genomes reveal evolutionary mosaicism and the fate of nucleomorphs.</title>
        <authorList>
            <consortium name="DOE Joint Genome Institute"/>
            <person name="Curtis B.A."/>
            <person name="Tanifuji G."/>
            <person name="Burki F."/>
            <person name="Gruber A."/>
            <person name="Irimia M."/>
            <person name="Maruyama S."/>
            <person name="Arias M.C."/>
            <person name="Ball S.G."/>
            <person name="Gile G.H."/>
            <person name="Hirakawa Y."/>
            <person name="Hopkins J.F."/>
            <person name="Kuo A."/>
            <person name="Rensing S.A."/>
            <person name="Schmutz J."/>
            <person name="Symeonidi A."/>
            <person name="Elias M."/>
            <person name="Eveleigh R.J."/>
            <person name="Herman E.K."/>
            <person name="Klute M.J."/>
            <person name="Nakayama T."/>
            <person name="Obornik M."/>
            <person name="Reyes-Prieto A."/>
            <person name="Armbrust E.V."/>
            <person name="Aves S.J."/>
            <person name="Beiko R.G."/>
            <person name="Coutinho P."/>
            <person name="Dacks J.B."/>
            <person name="Durnford D.G."/>
            <person name="Fast N.M."/>
            <person name="Green B.R."/>
            <person name="Grisdale C.J."/>
            <person name="Hempel F."/>
            <person name="Henrissat B."/>
            <person name="Hoppner M.P."/>
            <person name="Ishida K."/>
            <person name="Kim E."/>
            <person name="Koreny L."/>
            <person name="Kroth P.G."/>
            <person name="Liu Y."/>
            <person name="Malik S.B."/>
            <person name="Maier U.G."/>
            <person name="McRose D."/>
            <person name="Mock T."/>
            <person name="Neilson J.A."/>
            <person name="Onodera N.T."/>
            <person name="Poole A.M."/>
            <person name="Pritham E.J."/>
            <person name="Richards T.A."/>
            <person name="Rocap G."/>
            <person name="Roy S.W."/>
            <person name="Sarai C."/>
            <person name="Schaack S."/>
            <person name="Shirato S."/>
            <person name="Slamovits C.H."/>
            <person name="Spencer D.F."/>
            <person name="Suzuki S."/>
            <person name="Worden A.Z."/>
            <person name="Zauner S."/>
            <person name="Barry K."/>
            <person name="Bell C."/>
            <person name="Bharti A.K."/>
            <person name="Crow J.A."/>
            <person name="Grimwood J."/>
            <person name="Kramer R."/>
            <person name="Lindquist E."/>
            <person name="Lucas S."/>
            <person name="Salamov A."/>
            <person name="McFadden G.I."/>
            <person name="Lane C.E."/>
            <person name="Keeling P.J."/>
            <person name="Gray M.W."/>
            <person name="Grigoriev I.V."/>
            <person name="Archibald J.M."/>
        </authorList>
    </citation>
    <scope>NUCLEOTIDE SEQUENCE</scope>
    <source>
        <strain evidence="2 4">CCMP2712</strain>
    </source>
</reference>
<dbReference type="eggNOG" id="KOG1950">
    <property type="taxonomic scope" value="Eukaryota"/>
</dbReference>
<proteinExistence type="predicted"/>
<dbReference type="InterPro" id="IPR002495">
    <property type="entry name" value="Glyco_trans_8"/>
</dbReference>
<reference evidence="4" key="2">
    <citation type="submission" date="2012-11" db="EMBL/GenBank/DDBJ databases">
        <authorList>
            <person name="Kuo A."/>
            <person name="Curtis B.A."/>
            <person name="Tanifuji G."/>
            <person name="Burki F."/>
            <person name="Gruber A."/>
            <person name="Irimia M."/>
            <person name="Maruyama S."/>
            <person name="Arias M.C."/>
            <person name="Ball S.G."/>
            <person name="Gile G.H."/>
            <person name="Hirakawa Y."/>
            <person name="Hopkins J.F."/>
            <person name="Rensing S.A."/>
            <person name="Schmutz J."/>
            <person name="Symeonidi A."/>
            <person name="Elias M."/>
            <person name="Eveleigh R.J."/>
            <person name="Herman E.K."/>
            <person name="Klute M.J."/>
            <person name="Nakayama T."/>
            <person name="Obornik M."/>
            <person name="Reyes-Prieto A."/>
            <person name="Armbrust E.V."/>
            <person name="Aves S.J."/>
            <person name="Beiko R.G."/>
            <person name="Coutinho P."/>
            <person name="Dacks J.B."/>
            <person name="Durnford D.G."/>
            <person name="Fast N.M."/>
            <person name="Green B.R."/>
            <person name="Grisdale C."/>
            <person name="Hempe F."/>
            <person name="Henrissat B."/>
            <person name="Hoppner M.P."/>
            <person name="Ishida K.-I."/>
            <person name="Kim E."/>
            <person name="Koreny L."/>
            <person name="Kroth P.G."/>
            <person name="Liu Y."/>
            <person name="Malik S.-B."/>
            <person name="Maier U.G."/>
            <person name="McRose D."/>
            <person name="Mock T."/>
            <person name="Neilson J.A."/>
            <person name="Onodera N.T."/>
            <person name="Poole A.M."/>
            <person name="Pritham E.J."/>
            <person name="Richards T.A."/>
            <person name="Rocap G."/>
            <person name="Roy S.W."/>
            <person name="Sarai C."/>
            <person name="Schaack S."/>
            <person name="Shirato S."/>
            <person name="Slamovits C.H."/>
            <person name="Spencer D.F."/>
            <person name="Suzuki S."/>
            <person name="Worden A.Z."/>
            <person name="Zauner S."/>
            <person name="Barry K."/>
            <person name="Bell C."/>
            <person name="Bharti A.K."/>
            <person name="Crow J.A."/>
            <person name="Grimwood J."/>
            <person name="Kramer R."/>
            <person name="Lindquist E."/>
            <person name="Lucas S."/>
            <person name="Salamov A."/>
            <person name="McFadden G.I."/>
            <person name="Lane C.E."/>
            <person name="Keeling P.J."/>
            <person name="Gray M.W."/>
            <person name="Grigoriev I.V."/>
            <person name="Archibald J.M."/>
        </authorList>
    </citation>
    <scope>NUCLEOTIDE SEQUENCE</scope>
    <source>
        <strain evidence="4">CCMP2712</strain>
    </source>
</reference>
<name>L1IE90_GUITC</name>
<keyword evidence="1" id="KW-0812">Transmembrane</keyword>
<keyword evidence="1" id="KW-1133">Transmembrane helix</keyword>
<dbReference type="PaxDb" id="55529-EKX34145"/>
<feature type="transmembrane region" description="Helical" evidence="1">
    <location>
        <begin position="41"/>
        <end position="62"/>
    </location>
</feature>
<dbReference type="RefSeq" id="XP_005821125.1">
    <property type="nucleotide sequence ID" value="XM_005821068.1"/>
</dbReference>
<evidence type="ECO:0000313" key="2">
    <source>
        <dbReference type="EMBL" id="EKX34145.1"/>
    </source>
</evidence>
<dbReference type="Proteomes" id="UP000011087">
    <property type="component" value="Unassembled WGS sequence"/>
</dbReference>
<dbReference type="AlphaFoldDB" id="L1IE90"/>
<dbReference type="OrthoDB" id="2014201at2759"/>
<reference evidence="3" key="3">
    <citation type="submission" date="2015-06" db="UniProtKB">
        <authorList>
            <consortium name="EnsemblProtists"/>
        </authorList>
    </citation>
    <scope>IDENTIFICATION</scope>
</reference>
<dbReference type="GO" id="GO:0016757">
    <property type="term" value="F:glycosyltransferase activity"/>
    <property type="evidence" value="ECO:0007669"/>
    <property type="project" value="InterPro"/>
</dbReference>
<dbReference type="STRING" id="905079.L1IE90"/>
<dbReference type="EMBL" id="JH993117">
    <property type="protein sequence ID" value="EKX34145.1"/>
    <property type="molecule type" value="Genomic_DNA"/>
</dbReference>
<dbReference type="KEGG" id="gtt:GUITHDRAFT_119639"/>
<accession>L1IE90</accession>
<dbReference type="GeneID" id="17290914"/>
<keyword evidence="4" id="KW-1185">Reference proteome</keyword>
<dbReference type="InterPro" id="IPR050587">
    <property type="entry name" value="GNT1/Glycosyltrans_8"/>
</dbReference>
<evidence type="ECO:0000256" key="1">
    <source>
        <dbReference type="SAM" id="Phobius"/>
    </source>
</evidence>
<dbReference type="InterPro" id="IPR029044">
    <property type="entry name" value="Nucleotide-diphossugar_trans"/>
</dbReference>
<protein>
    <submittedName>
        <fullName evidence="2 3">Uncharacterized protein</fullName>
    </submittedName>
</protein>
<dbReference type="Pfam" id="PF01501">
    <property type="entry name" value="Glyco_transf_8"/>
    <property type="match status" value="1"/>
</dbReference>
<sequence>MVKILQSLVTGQIFAKETWKEAAAVAAPTVNVTLRRAVHGFYQLLLSIIVLGLICALDLVSWSESIYDSRRHIPRHCGRMQHDREGKGILPDIAYGRERRRYAVVTLLTTSSYVKQAEVLGKSLLVYSHLPCSVDMVVLILPRSDVTHQDVELLSQAGWMVETIPRLAAPERINSSTVKHARYIPLVSKLVLFNMTRYDGMLYLDSDTLVLGGIAELFSRHLPEMRRRGLNLGWVRDQGEQFRARSFNAGVMLVAPSKRVFGRLMRFLHEGAFEVSFAEQGLLNAFFGHHSYELDQRFNLLTTVPRENRTLYESIKHDVRIFHSTYFKPTCSFYLVRCFWHGTHDFCREWQRLEALQVKV</sequence>
<gene>
    <name evidence="2" type="ORF">GUITHDRAFT_119639</name>
</gene>